<proteinExistence type="predicted"/>
<evidence type="ECO:0000313" key="1">
    <source>
        <dbReference type="EMBL" id="MCS3678598.1"/>
    </source>
</evidence>
<dbReference type="SUPFAM" id="SSF82171">
    <property type="entry name" value="DPP6 N-terminal domain-like"/>
    <property type="match status" value="1"/>
</dbReference>
<protein>
    <submittedName>
        <fullName evidence="1">Tol biopolymer transport system component</fullName>
    </submittedName>
</protein>
<dbReference type="Gene3D" id="2.120.10.30">
    <property type="entry name" value="TolB, C-terminal domain"/>
    <property type="match status" value="2"/>
</dbReference>
<dbReference type="InterPro" id="IPR011659">
    <property type="entry name" value="WD40"/>
</dbReference>
<gene>
    <name evidence="1" type="ORF">GGP71_002537</name>
</gene>
<dbReference type="Proteomes" id="UP001155027">
    <property type="component" value="Unassembled WGS sequence"/>
</dbReference>
<evidence type="ECO:0000313" key="2">
    <source>
        <dbReference type="Proteomes" id="UP001155027"/>
    </source>
</evidence>
<reference evidence="1" key="1">
    <citation type="submission" date="2022-08" db="EMBL/GenBank/DDBJ databases">
        <title>Genomic Encyclopedia of Type Strains, Phase V (KMG-V): Genome sequencing to study the core and pangenomes of soil and plant-associated prokaryotes.</title>
        <authorList>
            <person name="Whitman W."/>
        </authorList>
    </citation>
    <scope>NUCLEOTIDE SEQUENCE</scope>
    <source>
        <strain evidence="1">0</strain>
    </source>
</reference>
<name>A0A9X2TCN9_9BACT</name>
<accession>A0A9X2TCN9</accession>
<dbReference type="EMBL" id="JANUAU010000008">
    <property type="protein sequence ID" value="MCS3678598.1"/>
    <property type="molecule type" value="Genomic_DNA"/>
</dbReference>
<dbReference type="RefSeq" id="WP_259080702.1">
    <property type="nucleotide sequence ID" value="NZ_JANUAU010000008.1"/>
</dbReference>
<dbReference type="AlphaFoldDB" id="A0A9X2TCN9"/>
<dbReference type="InterPro" id="IPR011042">
    <property type="entry name" value="6-blade_b-propeller_TolB-like"/>
</dbReference>
<dbReference type="Pfam" id="PF07676">
    <property type="entry name" value="PD40"/>
    <property type="match status" value="1"/>
</dbReference>
<comment type="caution">
    <text evidence="1">The sequence shown here is derived from an EMBL/GenBank/DDBJ whole genome shotgun (WGS) entry which is preliminary data.</text>
</comment>
<organism evidence="1 2">
    <name type="scientific">Salinibacter ruber</name>
    <dbReference type="NCBI Taxonomy" id="146919"/>
    <lineage>
        <taxon>Bacteria</taxon>
        <taxon>Pseudomonadati</taxon>
        <taxon>Rhodothermota</taxon>
        <taxon>Rhodothermia</taxon>
        <taxon>Rhodothermales</taxon>
        <taxon>Salinibacteraceae</taxon>
        <taxon>Salinibacter</taxon>
    </lineage>
</organism>
<sequence length="400" mass="43114">MHFPSSAPRGFVLCALIGVLGLGVACSSSQPPGSTTEANGPAVSSGPSLFLLHTTPADGLVLHDARTDESRTLAAGATAKPARAVSPSGRHLAFSYATADSSHLTLLDLTTQQAHRVHAAAGTSVAYSLAWHPNQERLAVGYYRPTDDGGRGPGGLQVVTPDGTTRDVGCSSVREVLHWLPDGSLAARTDDNLYVVDAGDCATQASLDIRRMHHLRYAPTGQQMAYVHRELEYDRDRGEYVPDSSFVLSGPDGTNPETLFGNERHARHHRWAPETNEVALDVRVEASGHRQVVVYDGSRPTFLVSPDQTTADQVHPRWSPSGNRIAFTLRSDASSQAAVRVKGQTRRLGRVDGAVWGWLDDRSVVVPGPDSVRVKALNGTTRYAHPTPQTLLHVWRRPAS</sequence>